<feature type="compositionally biased region" description="Basic and acidic residues" evidence="1">
    <location>
        <begin position="1"/>
        <end position="10"/>
    </location>
</feature>
<evidence type="ECO:0000256" key="1">
    <source>
        <dbReference type="SAM" id="MobiDB-lite"/>
    </source>
</evidence>
<name>A0A1E7JQI9_9ACTN</name>
<keyword evidence="3" id="KW-1185">Reference proteome</keyword>
<sequence>MAGVRRDAAARAETAGTAGRAAATAPAGTAGTTASRTRRTPRSEAAPPPPHRGHRNGAPPVRFTPGGRGAVRRRGCCVLRASAGRAARPHRAISAVRGFSGGRLQRRACRPR</sequence>
<dbReference type="Proteomes" id="UP000176087">
    <property type="component" value="Unassembled WGS sequence"/>
</dbReference>
<feature type="compositionally biased region" description="Low complexity" evidence="1">
    <location>
        <begin position="11"/>
        <end position="35"/>
    </location>
</feature>
<dbReference type="EMBL" id="LJGT01000038">
    <property type="protein sequence ID" value="OEU90549.1"/>
    <property type="molecule type" value="Genomic_DNA"/>
</dbReference>
<evidence type="ECO:0000313" key="2">
    <source>
        <dbReference type="EMBL" id="OEU90549.1"/>
    </source>
</evidence>
<proteinExistence type="predicted"/>
<reference evidence="2 3" key="1">
    <citation type="journal article" date="2016" name="Front. Microbiol.">
        <title>Comparative Genomics Analysis of Streptomyces Species Reveals Their Adaptation to the Marine Environment and Their Diversity at the Genomic Level.</title>
        <authorList>
            <person name="Tian X."/>
            <person name="Zhang Z."/>
            <person name="Yang T."/>
            <person name="Chen M."/>
            <person name="Li J."/>
            <person name="Chen F."/>
            <person name="Yang J."/>
            <person name="Li W."/>
            <person name="Zhang B."/>
            <person name="Zhang Z."/>
            <person name="Wu J."/>
            <person name="Zhang C."/>
            <person name="Long L."/>
            <person name="Xiao J."/>
        </authorList>
    </citation>
    <scope>NUCLEOTIDE SEQUENCE [LARGE SCALE GENOMIC DNA]</scope>
    <source>
        <strain evidence="2 3">SCSIO 10390</strain>
    </source>
</reference>
<comment type="caution">
    <text evidence="2">The sequence shown here is derived from an EMBL/GenBank/DDBJ whole genome shotgun (WGS) entry which is preliminary data.</text>
</comment>
<evidence type="ECO:0000313" key="3">
    <source>
        <dbReference type="Proteomes" id="UP000176087"/>
    </source>
</evidence>
<dbReference type="AlphaFoldDB" id="A0A1E7JQI9"/>
<feature type="region of interest" description="Disordered" evidence="1">
    <location>
        <begin position="1"/>
        <end position="71"/>
    </location>
</feature>
<organism evidence="2 3">
    <name type="scientific">Streptomyces abyssalis</name>
    <dbReference type="NCBI Taxonomy" id="933944"/>
    <lineage>
        <taxon>Bacteria</taxon>
        <taxon>Bacillati</taxon>
        <taxon>Actinomycetota</taxon>
        <taxon>Actinomycetes</taxon>
        <taxon>Kitasatosporales</taxon>
        <taxon>Streptomycetaceae</taxon>
        <taxon>Streptomyces</taxon>
    </lineage>
</organism>
<gene>
    <name evidence="2" type="ORF">AN215_14155</name>
</gene>
<accession>A0A1E7JQI9</accession>
<protein>
    <submittedName>
        <fullName evidence="2">Uncharacterized protein</fullName>
    </submittedName>
</protein>